<dbReference type="AlphaFoldDB" id="A7VTB4"/>
<reference evidence="1 2" key="2">
    <citation type="submission" date="2007-08" db="EMBL/GenBank/DDBJ databases">
        <authorList>
            <person name="Fulton L."/>
            <person name="Clifton S."/>
            <person name="Fulton B."/>
            <person name="Xu J."/>
            <person name="Minx P."/>
            <person name="Pepin K.H."/>
            <person name="Johnson M."/>
            <person name="Thiruvilangam P."/>
            <person name="Bhonagiri V."/>
            <person name="Nash W.E."/>
            <person name="Wang C."/>
            <person name="Mardis E.R."/>
            <person name="Wilson R.K."/>
        </authorList>
    </citation>
    <scope>NUCLEOTIDE SEQUENCE [LARGE SCALE GENOMIC DNA]</scope>
    <source>
        <strain evidence="1 2">DSM 753</strain>
    </source>
</reference>
<evidence type="ECO:0008006" key="3">
    <source>
        <dbReference type="Google" id="ProtNLM"/>
    </source>
</evidence>
<sequence length="156" mass="18379">MRQKDCQEVEKLNWKKEAENDLRCYMKRKASLNNLRDQILTLRLEQESIKACTADSDPVKGGGSKTEDRWIDNIVKTKRLSLAYSATRRIVALIEKGLDGITEVQKDFLTEFYIDRHDGHVERLMEKYHIETSQVYRIKDEALYYFTVTMYGIMEC</sequence>
<dbReference type="EMBL" id="ABCB02000018">
    <property type="protein sequence ID" value="EDO61410.1"/>
    <property type="molecule type" value="Genomic_DNA"/>
</dbReference>
<reference evidence="1 2" key="1">
    <citation type="submission" date="2007-08" db="EMBL/GenBank/DDBJ databases">
        <title>Draft genome sequence of Clostridium leptum (DSM 753).</title>
        <authorList>
            <person name="Sudarsanam P."/>
            <person name="Ley R."/>
            <person name="Guruge J."/>
            <person name="Turnbaugh P.J."/>
            <person name="Mahowald M."/>
            <person name="Liep D."/>
            <person name="Gordon J."/>
        </authorList>
    </citation>
    <scope>NUCLEOTIDE SEQUENCE [LARGE SCALE GENOMIC DNA]</scope>
    <source>
        <strain evidence="1 2">DSM 753</strain>
    </source>
</reference>
<dbReference type="eggNOG" id="ENOG5033FUR">
    <property type="taxonomic scope" value="Bacteria"/>
</dbReference>
<accession>A7VTB4</accession>
<comment type="caution">
    <text evidence="1">The sequence shown here is derived from an EMBL/GenBank/DDBJ whole genome shotgun (WGS) entry which is preliminary data.</text>
</comment>
<name>A7VTB4_9FIRM</name>
<gene>
    <name evidence="1" type="ORF">CLOLEP_01806</name>
</gene>
<protein>
    <recommendedName>
        <fullName evidence="3">Phage transcriptional regulator, RinA family</fullName>
    </recommendedName>
</protein>
<proteinExistence type="predicted"/>
<dbReference type="HOGENOM" id="CLU_1785988_0_0_9"/>
<dbReference type="Proteomes" id="UP000003490">
    <property type="component" value="Unassembled WGS sequence"/>
</dbReference>
<evidence type="ECO:0000313" key="1">
    <source>
        <dbReference type="EMBL" id="EDO61410.1"/>
    </source>
</evidence>
<organism evidence="1 2">
    <name type="scientific">[Clostridium] leptum DSM 753</name>
    <dbReference type="NCBI Taxonomy" id="428125"/>
    <lineage>
        <taxon>Bacteria</taxon>
        <taxon>Bacillati</taxon>
        <taxon>Bacillota</taxon>
        <taxon>Clostridia</taxon>
        <taxon>Eubacteriales</taxon>
        <taxon>Oscillospiraceae</taxon>
        <taxon>Oscillospiraceae incertae sedis</taxon>
    </lineage>
</organism>
<evidence type="ECO:0000313" key="2">
    <source>
        <dbReference type="Proteomes" id="UP000003490"/>
    </source>
</evidence>